<comment type="caution">
    <text evidence="3">The sequence shown here is derived from an EMBL/GenBank/DDBJ whole genome shotgun (WGS) entry which is preliminary data.</text>
</comment>
<protein>
    <submittedName>
        <fullName evidence="3">CarD family transcriptional regulator</fullName>
    </submittedName>
</protein>
<keyword evidence="4" id="KW-1185">Reference proteome</keyword>
<dbReference type="Pfam" id="PF02559">
    <property type="entry name" value="CarD_TRCF_RID"/>
    <property type="match status" value="1"/>
</dbReference>
<name>A0ABS5QA87_9PROT</name>
<sequence>MATSPRSGTSSARVSKPSPPAKKPAAKAQPAKTAKAPPRPAAKASPAKSPKAAVAKPAAKAVAKKAAPVAAKAASKPAARPATKPPAAPSKAAKPVPKPVPTPAPKAAAKPVPKPPAAVPAAARPEAPLTKAATSPVTSNKAPLADKSPPKAPASKPAEAPAAAAPASPRPTIIVAAPPNMPVRGNNPMSPRPPVGRPNMPPSFAVRSPGRPGFAEGQAPTPRPPAAKIELKAGDHVVYPTHGVGTVQGIETIEAAGMELQMIVVTFDENRMTLRVPVNKVPTAGLRKLFTQKEFDAAIDTLKGRARIKRTMWSRRAQEYEAKINSGDPIQIAEVVRDLQRNAGQPDQSFSERQIYEQALERLAAEYAAIEKIDKLTASDRLVAFAKAS</sequence>
<dbReference type="PANTHER" id="PTHR38447:SF1">
    <property type="entry name" value="RNA POLYMERASE-BINDING TRANSCRIPTION FACTOR CARD"/>
    <property type="match status" value="1"/>
</dbReference>
<feature type="domain" description="CarD-like/TRCF RNAP-interacting" evidence="2">
    <location>
        <begin position="230"/>
        <end position="340"/>
    </location>
</feature>
<dbReference type="SMART" id="SM01058">
    <property type="entry name" value="CarD_TRCF"/>
    <property type="match status" value="1"/>
</dbReference>
<dbReference type="InterPro" id="IPR042215">
    <property type="entry name" value="CarD-like_C"/>
</dbReference>
<evidence type="ECO:0000256" key="1">
    <source>
        <dbReference type="SAM" id="MobiDB-lite"/>
    </source>
</evidence>
<dbReference type="InterPro" id="IPR052531">
    <property type="entry name" value="CarD-like_regulator"/>
</dbReference>
<evidence type="ECO:0000313" key="4">
    <source>
        <dbReference type="Proteomes" id="UP000766336"/>
    </source>
</evidence>
<dbReference type="SUPFAM" id="SSF141259">
    <property type="entry name" value="CarD-like"/>
    <property type="match status" value="1"/>
</dbReference>
<dbReference type="InterPro" id="IPR048792">
    <property type="entry name" value="CarD_C"/>
</dbReference>
<evidence type="ECO:0000313" key="3">
    <source>
        <dbReference type="EMBL" id="MBS7809842.1"/>
    </source>
</evidence>
<dbReference type="InterPro" id="IPR003711">
    <property type="entry name" value="CarD-like/TRCF_RID"/>
</dbReference>
<dbReference type="Gene3D" id="2.40.10.170">
    <property type="match status" value="1"/>
</dbReference>
<reference evidence="3 4" key="1">
    <citation type="submission" date="2021-05" db="EMBL/GenBank/DDBJ databases">
        <title>Roseococcus sp. XZZS9, whole genome shotgun sequencing project.</title>
        <authorList>
            <person name="Zhao G."/>
            <person name="Shen L."/>
        </authorList>
    </citation>
    <scope>NUCLEOTIDE SEQUENCE [LARGE SCALE GENOMIC DNA]</scope>
    <source>
        <strain evidence="3 4">XZZS9</strain>
    </source>
</reference>
<dbReference type="EMBL" id="JAHCDA010000001">
    <property type="protein sequence ID" value="MBS7809842.1"/>
    <property type="molecule type" value="Genomic_DNA"/>
</dbReference>
<dbReference type="PRINTS" id="PR01217">
    <property type="entry name" value="PRICHEXTENSN"/>
</dbReference>
<dbReference type="Proteomes" id="UP000766336">
    <property type="component" value="Unassembled WGS sequence"/>
</dbReference>
<dbReference type="InterPro" id="IPR036101">
    <property type="entry name" value="CarD-like/TRCF_RID_sf"/>
</dbReference>
<dbReference type="Gene3D" id="1.20.58.1290">
    <property type="entry name" value="CarD-like, C-terminal domain"/>
    <property type="match status" value="1"/>
</dbReference>
<feature type="compositionally biased region" description="Low complexity" evidence="1">
    <location>
        <begin position="119"/>
        <end position="128"/>
    </location>
</feature>
<proteinExistence type="predicted"/>
<dbReference type="Pfam" id="PF21095">
    <property type="entry name" value="CarD_C"/>
    <property type="match status" value="1"/>
</dbReference>
<accession>A0ABS5QA87</accession>
<organism evidence="3 4">
    <name type="scientific">Roseococcus pinisoli</name>
    <dbReference type="NCBI Taxonomy" id="2835040"/>
    <lineage>
        <taxon>Bacteria</taxon>
        <taxon>Pseudomonadati</taxon>
        <taxon>Pseudomonadota</taxon>
        <taxon>Alphaproteobacteria</taxon>
        <taxon>Acetobacterales</taxon>
        <taxon>Roseomonadaceae</taxon>
        <taxon>Roseococcus</taxon>
    </lineage>
</organism>
<feature type="compositionally biased region" description="Low complexity" evidence="1">
    <location>
        <begin position="26"/>
        <end position="82"/>
    </location>
</feature>
<evidence type="ECO:0000259" key="2">
    <source>
        <dbReference type="SMART" id="SM01058"/>
    </source>
</evidence>
<feature type="region of interest" description="Disordered" evidence="1">
    <location>
        <begin position="1"/>
        <end position="198"/>
    </location>
</feature>
<gene>
    <name evidence="3" type="ORF">KHU32_02760</name>
</gene>
<dbReference type="PANTHER" id="PTHR38447">
    <property type="entry name" value="TRANSCRIPTION FACTOR YDEB-RELATED"/>
    <property type="match status" value="1"/>
</dbReference>
<feature type="compositionally biased region" description="Low complexity" evidence="1">
    <location>
        <begin position="141"/>
        <end position="171"/>
    </location>
</feature>